<reference evidence="8" key="1">
    <citation type="submission" date="2025-08" db="UniProtKB">
        <authorList>
            <consortium name="Ensembl"/>
        </authorList>
    </citation>
    <scope>IDENTIFICATION</scope>
</reference>
<dbReference type="PANTHER" id="PTHR46026:SF1">
    <property type="entry name" value="RHO-TYPE GUANINE NUCLEOTIDE EXCHANGE FACTOR, ISOFORM F"/>
    <property type="match status" value="1"/>
</dbReference>
<feature type="region of interest" description="Disordered" evidence="4">
    <location>
        <begin position="138"/>
        <end position="165"/>
    </location>
</feature>
<dbReference type="Gene3D" id="1.20.900.10">
    <property type="entry name" value="Dbl homology (DH) domain"/>
    <property type="match status" value="1"/>
</dbReference>
<evidence type="ECO:0000259" key="5">
    <source>
        <dbReference type="PROSITE" id="PS50002"/>
    </source>
</evidence>
<evidence type="ECO:0000256" key="1">
    <source>
        <dbReference type="ARBA" id="ARBA00022443"/>
    </source>
</evidence>
<dbReference type="PANTHER" id="PTHR46026">
    <property type="entry name" value="RHO-TYPE GUANINE NUCLEOTIDE EXCHANGE FACTOR, ISOFORM F"/>
    <property type="match status" value="1"/>
</dbReference>
<dbReference type="PROSITE" id="PS50021">
    <property type="entry name" value="CH"/>
    <property type="match status" value="1"/>
</dbReference>
<dbReference type="SUPFAM" id="SSF50044">
    <property type="entry name" value="SH3-domain"/>
    <property type="match status" value="1"/>
</dbReference>
<dbReference type="InterPro" id="IPR001715">
    <property type="entry name" value="CH_dom"/>
</dbReference>
<feature type="compositionally biased region" description="Low complexity" evidence="4">
    <location>
        <begin position="143"/>
        <end position="157"/>
    </location>
</feature>
<dbReference type="GO" id="GO:0030032">
    <property type="term" value="P:lamellipodium assembly"/>
    <property type="evidence" value="ECO:0007669"/>
    <property type="project" value="TreeGrafter"/>
</dbReference>
<dbReference type="FunFam" id="2.30.30.40:FF:000034">
    <property type="entry name" value="Rho guanine nucleotide exchange factor (GEF) 7"/>
    <property type="match status" value="1"/>
</dbReference>
<evidence type="ECO:0000259" key="6">
    <source>
        <dbReference type="PROSITE" id="PS50010"/>
    </source>
</evidence>
<accession>S4RCX0</accession>
<dbReference type="InterPro" id="IPR036028">
    <property type="entry name" value="SH3-like_dom_sf"/>
</dbReference>
<dbReference type="SUPFAM" id="SSF47576">
    <property type="entry name" value="Calponin-homology domain, CH-domain"/>
    <property type="match status" value="1"/>
</dbReference>
<feature type="domain" description="SH3" evidence="5">
    <location>
        <begin position="166"/>
        <end position="225"/>
    </location>
</feature>
<dbReference type="AlphaFoldDB" id="S4RCX0"/>
<dbReference type="Pfam" id="PF00307">
    <property type="entry name" value="CH"/>
    <property type="match status" value="1"/>
</dbReference>
<dbReference type="STRING" id="7757.ENSPMAP00000003052"/>
<proteinExistence type="predicted"/>
<dbReference type="GO" id="GO:0030027">
    <property type="term" value="C:lamellipodium"/>
    <property type="evidence" value="ECO:0007669"/>
    <property type="project" value="TreeGrafter"/>
</dbReference>
<dbReference type="SMART" id="SM00325">
    <property type="entry name" value="RhoGEF"/>
    <property type="match status" value="1"/>
</dbReference>
<dbReference type="SMART" id="SM00033">
    <property type="entry name" value="CH"/>
    <property type="match status" value="1"/>
</dbReference>
<evidence type="ECO:0000259" key="7">
    <source>
        <dbReference type="PROSITE" id="PS50021"/>
    </source>
</evidence>
<dbReference type="FunFam" id="1.20.900.10:FF:000016">
    <property type="entry name" value="Rho guanine nucleotide exchange factor 6"/>
    <property type="match status" value="1"/>
</dbReference>
<dbReference type="PROSITE" id="PS50010">
    <property type="entry name" value="DH_2"/>
    <property type="match status" value="1"/>
</dbReference>
<keyword evidence="2" id="KW-0344">Guanine-nucleotide releasing factor</keyword>
<evidence type="ECO:0000256" key="3">
    <source>
        <dbReference type="PROSITE-ProRule" id="PRU00192"/>
    </source>
</evidence>
<dbReference type="InterPro" id="IPR000219">
    <property type="entry name" value="DH_dom"/>
</dbReference>
<dbReference type="GO" id="GO:0005737">
    <property type="term" value="C:cytoplasm"/>
    <property type="evidence" value="ECO:0007669"/>
    <property type="project" value="TreeGrafter"/>
</dbReference>
<dbReference type="PRINTS" id="PR00452">
    <property type="entry name" value="SH3DOMAIN"/>
</dbReference>
<dbReference type="InterPro" id="IPR036872">
    <property type="entry name" value="CH_dom_sf"/>
</dbReference>
<name>S4RCX0_PETMA</name>
<dbReference type="Pfam" id="PF00621">
    <property type="entry name" value="RhoGEF"/>
    <property type="match status" value="1"/>
</dbReference>
<dbReference type="CDD" id="cd11877">
    <property type="entry name" value="SH3_PIX"/>
    <property type="match status" value="1"/>
</dbReference>
<evidence type="ECO:0000256" key="2">
    <source>
        <dbReference type="ARBA" id="ARBA00022658"/>
    </source>
</evidence>
<keyword evidence="1 3" id="KW-0728">SH3 domain</keyword>
<reference evidence="8" key="2">
    <citation type="submission" date="2025-09" db="UniProtKB">
        <authorList>
            <consortium name="Ensembl"/>
        </authorList>
    </citation>
    <scope>IDENTIFICATION</scope>
</reference>
<dbReference type="Pfam" id="PF07653">
    <property type="entry name" value="SH3_2"/>
    <property type="match status" value="1"/>
</dbReference>
<dbReference type="HOGENOM" id="CLU_018788_0_0_1"/>
<dbReference type="InterPro" id="IPR035899">
    <property type="entry name" value="DBL_dom_sf"/>
</dbReference>
<evidence type="ECO:0000256" key="4">
    <source>
        <dbReference type="SAM" id="MobiDB-lite"/>
    </source>
</evidence>
<dbReference type="GO" id="GO:0005085">
    <property type="term" value="F:guanyl-nucleotide exchange factor activity"/>
    <property type="evidence" value="ECO:0007669"/>
    <property type="project" value="UniProtKB-KW"/>
</dbReference>
<dbReference type="CDD" id="cd00160">
    <property type="entry name" value="RhoGEF"/>
    <property type="match status" value="1"/>
</dbReference>
<dbReference type="Ensembl" id="ENSPMAT00000003067.1">
    <property type="protein sequence ID" value="ENSPMAP00000003052.1"/>
    <property type="gene ID" value="ENSPMAG00000002795.1"/>
</dbReference>
<organism evidence="8">
    <name type="scientific">Petromyzon marinus</name>
    <name type="common">Sea lamprey</name>
    <dbReference type="NCBI Taxonomy" id="7757"/>
    <lineage>
        <taxon>Eukaryota</taxon>
        <taxon>Metazoa</taxon>
        <taxon>Chordata</taxon>
        <taxon>Craniata</taxon>
        <taxon>Vertebrata</taxon>
        <taxon>Cyclostomata</taxon>
        <taxon>Hyperoartia</taxon>
        <taxon>Petromyzontiformes</taxon>
        <taxon>Petromyzontidae</taxon>
        <taxon>Petromyzon</taxon>
    </lineage>
</organism>
<feature type="domain" description="DH" evidence="6">
    <location>
        <begin position="253"/>
        <end position="431"/>
    </location>
</feature>
<feature type="domain" description="Calponin-homology (CH)" evidence="7">
    <location>
        <begin position="1"/>
        <end position="113"/>
    </location>
</feature>
<protein>
    <submittedName>
        <fullName evidence="8">Uncharacterized protein</fullName>
    </submittedName>
</protein>
<dbReference type="PROSITE" id="PS50002">
    <property type="entry name" value="SH3"/>
    <property type="match status" value="1"/>
</dbReference>
<dbReference type="SUPFAM" id="SSF48065">
    <property type="entry name" value="DBL homology domain (DH-domain)"/>
    <property type="match status" value="1"/>
</dbReference>
<feature type="region of interest" description="Disordered" evidence="4">
    <location>
        <begin position="226"/>
        <end position="249"/>
    </location>
</feature>
<dbReference type="GeneTree" id="ENSGT00940000155360"/>
<sequence length="431" mass="48059">MNSAEQTVTWLITLGVLHSPKKRVSDPGAFLQRSLRDGLVLCRLLDRLLPGSLETAKVFQEPKAEAECVSNIREFLKGVSHLRLELFEPHDLYKGQNFDCVLNTLVALNKATADLGLRSEAKCLNETKCNCHCINTPGSSGGQLPPRDSSRPPQRQSKSLEMTESGGGMVVRAKFTFQRTNEDELSFEKGDVITVTRVEHGGWWEGAFNGHTGWFPSNYVRELKASDRPTSPKAVGSKGGAKPPESPPAAKGYYDVVVKNIVETEQEYSKELHCLLATFLRPLQASDKLPPADMALLLGNLEVIASFQQSLVHSLEECAKLPEAQQHVGSCFMSLRSQMETLYLEYCANHPWAVKVLQDNREMLGEFMESKGANSPGILMLTTSLSKPFMRLDKYPTLLKELERHIEVLSPKRPYLPNPLPNRSQKDPSQR</sequence>
<dbReference type="Gene3D" id="2.30.30.40">
    <property type="entry name" value="SH3 Domains"/>
    <property type="match status" value="1"/>
</dbReference>
<dbReference type="InterPro" id="IPR001452">
    <property type="entry name" value="SH3_domain"/>
</dbReference>
<dbReference type="OMA" id="NCHCINT"/>
<dbReference type="Gene3D" id="1.10.418.10">
    <property type="entry name" value="Calponin-like domain"/>
    <property type="match status" value="1"/>
</dbReference>
<evidence type="ECO:0000313" key="8">
    <source>
        <dbReference type="Ensembl" id="ENSPMAP00000003052.1"/>
    </source>
</evidence>
<dbReference type="SMART" id="SM00326">
    <property type="entry name" value="SH3"/>
    <property type="match status" value="1"/>
</dbReference>